<keyword evidence="3" id="KW-1185">Reference proteome</keyword>
<feature type="region of interest" description="Disordered" evidence="1">
    <location>
        <begin position="1"/>
        <end position="82"/>
    </location>
</feature>
<feature type="non-terminal residue" evidence="2">
    <location>
        <position position="82"/>
    </location>
</feature>
<keyword evidence="2" id="KW-0378">Hydrolase</keyword>
<dbReference type="AlphaFoldDB" id="A0A4Q5N3S6"/>
<feature type="compositionally biased region" description="Basic and acidic residues" evidence="1">
    <location>
        <begin position="1"/>
        <end position="16"/>
    </location>
</feature>
<accession>A0A4Q5N3S6</accession>
<feature type="compositionally biased region" description="Basic and acidic residues" evidence="1">
    <location>
        <begin position="37"/>
        <end position="82"/>
    </location>
</feature>
<dbReference type="EMBL" id="SDWW01000002">
    <property type="protein sequence ID" value="RYV52892.1"/>
    <property type="molecule type" value="Genomic_DNA"/>
</dbReference>
<comment type="caution">
    <text evidence="2">The sequence shown here is derived from an EMBL/GenBank/DDBJ whole genome shotgun (WGS) entry which is preliminary data.</text>
</comment>
<organism evidence="2 3">
    <name type="scientific">Pengzhenrongella frigida</name>
    <dbReference type="NCBI Taxonomy" id="1259133"/>
    <lineage>
        <taxon>Bacteria</taxon>
        <taxon>Bacillati</taxon>
        <taxon>Actinomycetota</taxon>
        <taxon>Actinomycetes</taxon>
        <taxon>Micrococcales</taxon>
        <taxon>Pengzhenrongella</taxon>
    </lineage>
</organism>
<dbReference type="Proteomes" id="UP000293764">
    <property type="component" value="Unassembled WGS sequence"/>
</dbReference>
<gene>
    <name evidence="2" type="ORF">EUA98_01505</name>
</gene>
<sequence length="82" mass="8509">MSGSENDKHGRDDRTGRGAANPRGYEGRSARPQNASGDRRGDAVSQDDRSARPADGAGRDDRAARAAEGSGRDDRSGRPAGG</sequence>
<name>A0A4Q5N3S6_9MICO</name>
<dbReference type="GO" id="GO:0004386">
    <property type="term" value="F:helicase activity"/>
    <property type="evidence" value="ECO:0007669"/>
    <property type="project" value="UniProtKB-KW"/>
</dbReference>
<evidence type="ECO:0000313" key="2">
    <source>
        <dbReference type="EMBL" id="RYV52892.1"/>
    </source>
</evidence>
<keyword evidence="2" id="KW-0347">Helicase</keyword>
<keyword evidence="2" id="KW-0547">Nucleotide-binding</keyword>
<evidence type="ECO:0000256" key="1">
    <source>
        <dbReference type="SAM" id="MobiDB-lite"/>
    </source>
</evidence>
<keyword evidence="2" id="KW-0067">ATP-binding</keyword>
<protein>
    <submittedName>
        <fullName evidence="2">RNA helicase</fullName>
    </submittedName>
</protein>
<reference evidence="2 3" key="1">
    <citation type="submission" date="2019-01" db="EMBL/GenBank/DDBJ databases">
        <title>Novel species of Cellulomonas.</title>
        <authorList>
            <person name="Liu Q."/>
            <person name="Xin Y.-H."/>
        </authorList>
    </citation>
    <scope>NUCLEOTIDE SEQUENCE [LARGE SCALE GENOMIC DNA]</scope>
    <source>
        <strain evidence="2 3">HLT2-17</strain>
    </source>
</reference>
<evidence type="ECO:0000313" key="3">
    <source>
        <dbReference type="Proteomes" id="UP000293764"/>
    </source>
</evidence>
<proteinExistence type="predicted"/>